<evidence type="ECO:0000256" key="1">
    <source>
        <dbReference type="SAM" id="Phobius"/>
    </source>
</evidence>
<dbReference type="Proteomes" id="UP000095283">
    <property type="component" value="Unplaced"/>
</dbReference>
<evidence type="ECO:0000313" key="3">
    <source>
        <dbReference type="WBParaSite" id="Hba_07571"/>
    </source>
</evidence>
<keyword evidence="1" id="KW-1133">Transmembrane helix</keyword>
<keyword evidence="1" id="KW-0472">Membrane</keyword>
<proteinExistence type="predicted"/>
<evidence type="ECO:0000313" key="2">
    <source>
        <dbReference type="Proteomes" id="UP000095283"/>
    </source>
</evidence>
<feature type="transmembrane region" description="Helical" evidence="1">
    <location>
        <begin position="22"/>
        <end position="44"/>
    </location>
</feature>
<keyword evidence="1" id="KW-0812">Transmembrane</keyword>
<name>A0A1I7WQY7_HETBA</name>
<reference evidence="3" key="1">
    <citation type="submission" date="2016-11" db="UniProtKB">
        <authorList>
            <consortium name="WormBaseParasite"/>
        </authorList>
    </citation>
    <scope>IDENTIFICATION</scope>
</reference>
<dbReference type="Pfam" id="PF00209">
    <property type="entry name" value="SNF"/>
    <property type="match status" value="1"/>
</dbReference>
<dbReference type="InterPro" id="IPR000175">
    <property type="entry name" value="Na/ntran_symport"/>
</dbReference>
<accession>A0A1I7WQY7</accession>
<sequence>MILSSFIHYQPLTYQDYKFSSFANALGIVFALSAASAIPFVGLYKIYRARGTTIHEVKLFVPSQHIETEF</sequence>
<dbReference type="GO" id="GO:0016020">
    <property type="term" value="C:membrane"/>
    <property type="evidence" value="ECO:0007669"/>
    <property type="project" value="InterPro"/>
</dbReference>
<keyword evidence="2" id="KW-1185">Reference proteome</keyword>
<dbReference type="AlphaFoldDB" id="A0A1I7WQY7"/>
<dbReference type="WBParaSite" id="Hba_07571">
    <property type="protein sequence ID" value="Hba_07571"/>
    <property type="gene ID" value="Hba_07571"/>
</dbReference>
<organism evidence="2 3">
    <name type="scientific">Heterorhabditis bacteriophora</name>
    <name type="common">Entomopathogenic nematode worm</name>
    <dbReference type="NCBI Taxonomy" id="37862"/>
    <lineage>
        <taxon>Eukaryota</taxon>
        <taxon>Metazoa</taxon>
        <taxon>Ecdysozoa</taxon>
        <taxon>Nematoda</taxon>
        <taxon>Chromadorea</taxon>
        <taxon>Rhabditida</taxon>
        <taxon>Rhabditina</taxon>
        <taxon>Rhabditomorpha</taxon>
        <taxon>Strongyloidea</taxon>
        <taxon>Heterorhabditidae</taxon>
        <taxon>Heterorhabditis</taxon>
    </lineage>
</organism>
<protein>
    <submittedName>
        <fullName evidence="3">Aa_trans domain-containing protein</fullName>
    </submittedName>
</protein>